<proteinExistence type="predicted"/>
<evidence type="ECO:0000313" key="2">
    <source>
        <dbReference type="Proteomes" id="UP001498469"/>
    </source>
</evidence>
<name>A0ABU7UTI0_9CLOT</name>
<keyword evidence="2" id="KW-1185">Reference proteome</keyword>
<dbReference type="Proteomes" id="UP001498469">
    <property type="component" value="Unassembled WGS sequence"/>
</dbReference>
<organism evidence="1 2">
    <name type="scientific">Clostridium frigoriphilum</name>
    <dbReference type="NCBI Taxonomy" id="443253"/>
    <lineage>
        <taxon>Bacteria</taxon>
        <taxon>Bacillati</taxon>
        <taxon>Bacillota</taxon>
        <taxon>Clostridia</taxon>
        <taxon>Eubacteriales</taxon>
        <taxon>Clostridiaceae</taxon>
        <taxon>Clostridium</taxon>
    </lineage>
</organism>
<dbReference type="RefSeq" id="WP_216252796.1">
    <property type="nucleotide sequence ID" value="NZ_JAZHFS010000019.1"/>
</dbReference>
<gene>
    <name evidence="1" type="ORF">SJI18_17595</name>
</gene>
<protein>
    <submittedName>
        <fullName evidence="1">Uncharacterized protein</fullName>
    </submittedName>
</protein>
<comment type="caution">
    <text evidence="1">The sequence shown here is derived from an EMBL/GenBank/DDBJ whole genome shotgun (WGS) entry which is preliminary data.</text>
</comment>
<dbReference type="EMBL" id="JAZHFS010000019">
    <property type="protein sequence ID" value="MEF2114109.1"/>
    <property type="molecule type" value="Genomic_DNA"/>
</dbReference>
<evidence type="ECO:0000313" key="1">
    <source>
        <dbReference type="EMBL" id="MEF2114109.1"/>
    </source>
</evidence>
<sequence length="64" mass="7785">MITVYLRGWRIYMNVYIKNMSNEQMKDKFMEVKIENLIRLDAEKQLEKQLKKIKTRPKVAEVPL</sequence>
<reference evidence="1 2" key="1">
    <citation type="submission" date="2023-11" db="EMBL/GenBank/DDBJ databases">
        <title>Draft genome sequence of a psychrophilic Clostridium strain from permafrost water brine.</title>
        <authorList>
            <person name="Shcherbakova V.A."/>
            <person name="Trubitsyn V.E."/>
            <person name="Zakharyuk A.G."/>
        </authorList>
    </citation>
    <scope>NUCLEOTIDE SEQUENCE [LARGE SCALE GENOMIC DNA]</scope>
    <source>
        <strain evidence="1 2">14F</strain>
    </source>
</reference>
<accession>A0ABU7UTI0</accession>